<organism evidence="13 14">
    <name type="scientific">Alicyclobacillus cellulosilyticus</name>
    <dbReference type="NCBI Taxonomy" id="1003997"/>
    <lineage>
        <taxon>Bacteria</taxon>
        <taxon>Bacillati</taxon>
        <taxon>Bacillota</taxon>
        <taxon>Bacilli</taxon>
        <taxon>Bacillales</taxon>
        <taxon>Alicyclobacillaceae</taxon>
        <taxon>Alicyclobacillus</taxon>
    </lineage>
</organism>
<evidence type="ECO:0000313" key="14">
    <source>
        <dbReference type="Proteomes" id="UP000637695"/>
    </source>
</evidence>
<reference evidence="13" key="1">
    <citation type="journal article" date="2014" name="Int. J. Syst. Evol. Microbiol.">
        <title>Complete genome sequence of Corynebacterium casei LMG S-19264T (=DSM 44701T), isolated from a smear-ripened cheese.</title>
        <authorList>
            <consortium name="US DOE Joint Genome Institute (JGI-PGF)"/>
            <person name="Walter F."/>
            <person name="Albersmeier A."/>
            <person name="Kalinowski J."/>
            <person name="Ruckert C."/>
        </authorList>
    </citation>
    <scope>NUCLEOTIDE SEQUENCE</scope>
    <source>
        <strain evidence="13">JCM 18487</strain>
    </source>
</reference>
<evidence type="ECO:0000259" key="12">
    <source>
        <dbReference type="Pfam" id="PF02096"/>
    </source>
</evidence>
<keyword evidence="4 9" id="KW-0812">Transmembrane</keyword>
<comment type="similarity">
    <text evidence="9">Belongs to the OXA1/ALB3/YidC family.</text>
</comment>
<dbReference type="InterPro" id="IPR028055">
    <property type="entry name" value="YidC/Oxa/ALB_C"/>
</dbReference>
<dbReference type="GO" id="GO:0032977">
    <property type="term" value="F:membrane insertase activity"/>
    <property type="evidence" value="ECO:0007669"/>
    <property type="project" value="InterPro"/>
</dbReference>
<feature type="domain" description="Membrane insertase YidC/Oxa/ALB C-terminal" evidence="12">
    <location>
        <begin position="63"/>
        <end position="239"/>
    </location>
</feature>
<feature type="transmembrane region" description="Helical" evidence="11">
    <location>
        <begin position="202"/>
        <end position="226"/>
    </location>
</feature>
<dbReference type="Pfam" id="PF02096">
    <property type="entry name" value="60KD_IMP"/>
    <property type="match status" value="1"/>
</dbReference>
<keyword evidence="3" id="KW-1003">Cell membrane</keyword>
<dbReference type="Proteomes" id="UP000637695">
    <property type="component" value="Unassembled WGS sequence"/>
</dbReference>
<feature type="compositionally biased region" description="Basic residues" evidence="10">
    <location>
        <begin position="292"/>
        <end position="302"/>
    </location>
</feature>
<evidence type="ECO:0000256" key="2">
    <source>
        <dbReference type="ARBA" id="ARBA00022448"/>
    </source>
</evidence>
<dbReference type="GO" id="GO:0051205">
    <property type="term" value="P:protein insertion into membrane"/>
    <property type="evidence" value="ECO:0007669"/>
    <property type="project" value="TreeGrafter"/>
</dbReference>
<feature type="transmembrane region" description="Helical" evidence="11">
    <location>
        <begin position="12"/>
        <end position="31"/>
    </location>
</feature>
<evidence type="ECO:0000256" key="3">
    <source>
        <dbReference type="ARBA" id="ARBA00022475"/>
    </source>
</evidence>
<dbReference type="InterPro" id="IPR047196">
    <property type="entry name" value="YidC_ALB_C"/>
</dbReference>
<dbReference type="NCBIfam" id="TIGR03592">
    <property type="entry name" value="yidC_oxa1_cterm"/>
    <property type="match status" value="1"/>
</dbReference>
<keyword evidence="7 11" id="KW-0472">Membrane</keyword>
<proteinExistence type="inferred from homology"/>
<evidence type="ECO:0000256" key="1">
    <source>
        <dbReference type="ARBA" id="ARBA00004651"/>
    </source>
</evidence>
<dbReference type="PANTHER" id="PTHR12428">
    <property type="entry name" value="OXA1"/>
    <property type="match status" value="1"/>
</dbReference>
<dbReference type="PRINTS" id="PR00701">
    <property type="entry name" value="60KDINNERMP"/>
</dbReference>
<dbReference type="EMBL" id="BMOY01000001">
    <property type="protein sequence ID" value="GGI95043.1"/>
    <property type="molecule type" value="Genomic_DNA"/>
</dbReference>
<evidence type="ECO:0000256" key="11">
    <source>
        <dbReference type="SAM" id="Phobius"/>
    </source>
</evidence>
<keyword evidence="14" id="KW-1185">Reference proteome</keyword>
<dbReference type="PROSITE" id="PS51257">
    <property type="entry name" value="PROKAR_LIPOPROTEIN"/>
    <property type="match status" value="1"/>
</dbReference>
<gene>
    <name evidence="13" type="primary">spoIIIJ</name>
    <name evidence="13" type="ORF">GCM10010885_00780</name>
</gene>
<dbReference type="AlphaFoldDB" id="A0A917K1M1"/>
<dbReference type="CDD" id="cd20070">
    <property type="entry name" value="5TM_YidC_Alb3"/>
    <property type="match status" value="1"/>
</dbReference>
<evidence type="ECO:0000313" key="13">
    <source>
        <dbReference type="EMBL" id="GGI95043.1"/>
    </source>
</evidence>
<keyword evidence="2" id="KW-0813">Transport</keyword>
<dbReference type="GO" id="GO:0015031">
    <property type="term" value="P:protein transport"/>
    <property type="evidence" value="ECO:0007669"/>
    <property type="project" value="UniProtKB-KW"/>
</dbReference>
<accession>A0A917K1M1</accession>
<feature type="transmembrane region" description="Helical" evidence="11">
    <location>
        <begin position="171"/>
        <end position="190"/>
    </location>
</feature>
<keyword evidence="8" id="KW-0143">Chaperone</keyword>
<dbReference type="PANTHER" id="PTHR12428:SF65">
    <property type="entry name" value="CYTOCHROME C OXIDASE ASSEMBLY PROTEIN COX18, MITOCHONDRIAL"/>
    <property type="match status" value="1"/>
</dbReference>
<dbReference type="InterPro" id="IPR001708">
    <property type="entry name" value="YidC/ALB3/OXA1/COX18"/>
</dbReference>
<evidence type="ECO:0000256" key="8">
    <source>
        <dbReference type="ARBA" id="ARBA00023186"/>
    </source>
</evidence>
<feature type="transmembrane region" description="Helical" evidence="11">
    <location>
        <begin position="63"/>
        <end position="83"/>
    </location>
</feature>
<protein>
    <submittedName>
        <fullName evidence="13">Membrane protein insertase YidC</fullName>
    </submittedName>
</protein>
<feature type="transmembrane region" description="Helical" evidence="11">
    <location>
        <begin position="128"/>
        <end position="149"/>
    </location>
</feature>
<dbReference type="GO" id="GO:0005886">
    <property type="term" value="C:plasma membrane"/>
    <property type="evidence" value="ECO:0007669"/>
    <property type="project" value="UniProtKB-SubCell"/>
</dbReference>
<evidence type="ECO:0000256" key="4">
    <source>
        <dbReference type="ARBA" id="ARBA00022692"/>
    </source>
</evidence>
<keyword evidence="6 11" id="KW-1133">Transmembrane helix</keyword>
<reference evidence="13" key="2">
    <citation type="submission" date="2020-09" db="EMBL/GenBank/DDBJ databases">
        <authorList>
            <person name="Sun Q."/>
            <person name="Ohkuma M."/>
        </authorList>
    </citation>
    <scope>NUCLEOTIDE SEQUENCE</scope>
    <source>
        <strain evidence="13">JCM 18487</strain>
    </source>
</reference>
<evidence type="ECO:0000256" key="6">
    <source>
        <dbReference type="ARBA" id="ARBA00022989"/>
    </source>
</evidence>
<sequence>MNRESVKRSAWPWAAALVLVSMLSGCGMYPTHPGKWPQGPWGDVLRFVSGVIDFVANHLWGNYGIALLVVTVMVRLLVLPLMVKQIRYSKMMQQMQPQLAEIRAKYKGDPQKMQEETMKLWQEAGVNPMAGCLPMLIQLPVLYALFGAIEGNTRLNSSTFLWIFHLGQPDHYYIMPLLAAVTTYISSRVMMTTSDPQSRMMLFIMPVFVFLFGSRFPSGLALYWIYSNLFTAVQTYFIRVRPEAKAARDHVARDSAPPRSRDDDSGKNQAGGADKPAGEPSNVVDLKASGNRAKKPKKGSSK</sequence>
<evidence type="ECO:0000256" key="7">
    <source>
        <dbReference type="ARBA" id="ARBA00023136"/>
    </source>
</evidence>
<dbReference type="RefSeq" id="WP_188880481.1">
    <property type="nucleotide sequence ID" value="NZ_BMOY01000001.1"/>
</dbReference>
<keyword evidence="5" id="KW-0653">Protein transport</keyword>
<comment type="subcellular location">
    <subcellularLocation>
        <location evidence="1">Cell membrane</location>
        <topology evidence="1">Multi-pass membrane protein</topology>
    </subcellularLocation>
    <subcellularLocation>
        <location evidence="9">Membrane</location>
        <topology evidence="9">Multi-pass membrane protein</topology>
    </subcellularLocation>
</comment>
<evidence type="ECO:0000256" key="5">
    <source>
        <dbReference type="ARBA" id="ARBA00022927"/>
    </source>
</evidence>
<feature type="region of interest" description="Disordered" evidence="10">
    <location>
        <begin position="248"/>
        <end position="302"/>
    </location>
</feature>
<evidence type="ECO:0000256" key="9">
    <source>
        <dbReference type="RuleBase" id="RU003945"/>
    </source>
</evidence>
<evidence type="ECO:0000256" key="10">
    <source>
        <dbReference type="SAM" id="MobiDB-lite"/>
    </source>
</evidence>
<name>A0A917K1M1_9BACL</name>
<comment type="caution">
    <text evidence="13">The sequence shown here is derived from an EMBL/GenBank/DDBJ whole genome shotgun (WGS) entry which is preliminary data.</text>
</comment>